<organism evidence="2 3">
    <name type="scientific">Miscanthus lutarioriparius</name>
    <dbReference type="NCBI Taxonomy" id="422564"/>
    <lineage>
        <taxon>Eukaryota</taxon>
        <taxon>Viridiplantae</taxon>
        <taxon>Streptophyta</taxon>
        <taxon>Embryophyta</taxon>
        <taxon>Tracheophyta</taxon>
        <taxon>Spermatophyta</taxon>
        <taxon>Magnoliopsida</taxon>
        <taxon>Liliopsida</taxon>
        <taxon>Poales</taxon>
        <taxon>Poaceae</taxon>
        <taxon>PACMAD clade</taxon>
        <taxon>Panicoideae</taxon>
        <taxon>Andropogonodae</taxon>
        <taxon>Andropogoneae</taxon>
        <taxon>Saccharinae</taxon>
        <taxon>Miscanthus</taxon>
    </lineage>
</organism>
<dbReference type="AlphaFoldDB" id="A0A811S1E9"/>
<accession>A0A811S1E9</accession>
<proteinExistence type="predicted"/>
<keyword evidence="3" id="KW-1185">Reference proteome</keyword>
<dbReference type="EMBL" id="CAJGYO010000017">
    <property type="protein sequence ID" value="CAD6335191.1"/>
    <property type="molecule type" value="Genomic_DNA"/>
</dbReference>
<feature type="compositionally biased region" description="Low complexity" evidence="1">
    <location>
        <begin position="58"/>
        <end position="69"/>
    </location>
</feature>
<feature type="region of interest" description="Disordered" evidence="1">
    <location>
        <begin position="1"/>
        <end position="109"/>
    </location>
</feature>
<gene>
    <name evidence="2" type="ORF">NCGR_LOCUS59289</name>
</gene>
<evidence type="ECO:0000256" key="1">
    <source>
        <dbReference type="SAM" id="MobiDB-lite"/>
    </source>
</evidence>
<evidence type="ECO:0000313" key="3">
    <source>
        <dbReference type="Proteomes" id="UP000604825"/>
    </source>
</evidence>
<name>A0A811S1E9_9POAL</name>
<feature type="compositionally biased region" description="Polar residues" evidence="1">
    <location>
        <begin position="86"/>
        <end position="100"/>
    </location>
</feature>
<evidence type="ECO:0000313" key="2">
    <source>
        <dbReference type="EMBL" id="CAD6335191.1"/>
    </source>
</evidence>
<protein>
    <submittedName>
        <fullName evidence="2">Uncharacterized protein</fullName>
    </submittedName>
</protein>
<comment type="caution">
    <text evidence="2">The sequence shown here is derived from an EMBL/GenBank/DDBJ whole genome shotgun (WGS) entry which is preliminary data.</text>
</comment>
<dbReference type="Proteomes" id="UP000604825">
    <property type="component" value="Unassembled WGS sequence"/>
</dbReference>
<reference evidence="2" key="1">
    <citation type="submission" date="2020-10" db="EMBL/GenBank/DDBJ databases">
        <authorList>
            <person name="Han B."/>
            <person name="Lu T."/>
            <person name="Zhao Q."/>
            <person name="Huang X."/>
            <person name="Zhao Y."/>
        </authorList>
    </citation>
    <scope>NUCLEOTIDE SEQUENCE</scope>
</reference>
<sequence>MAADRNLYPSSKRRRRRFREPWVDEKKRSSHHHIRFAKQSPRGKGAADRAQPNGRVPSSFLRLRLSQSQACQTRRHAAAADPPISRPTTENTAAANGCTRTSDKENTGTVRSLLSSYASQSVRKSGHHSIDPRTAINLHHSKHEAHHERPAQQNEQGARLANSISYFNLTPPQKQNKSNSLTLQVREFSSSIKNRRSYNNHPNAEENHLVHPNTRIASKPPVQTHPGKQGYFELAYQAISPHSRPWATNLSRSSFIILFQSFMVFLLVIGASRYHHLRIPLSASSFSPTAPNLQHYF</sequence>